<dbReference type="EMBL" id="CACSLK010031421">
    <property type="protein sequence ID" value="CAA0839285.1"/>
    <property type="molecule type" value="Genomic_DNA"/>
</dbReference>
<organism evidence="5 6">
    <name type="scientific">Striga hermonthica</name>
    <name type="common">Purple witchweed</name>
    <name type="synonym">Buchnera hermonthica</name>
    <dbReference type="NCBI Taxonomy" id="68872"/>
    <lineage>
        <taxon>Eukaryota</taxon>
        <taxon>Viridiplantae</taxon>
        <taxon>Streptophyta</taxon>
        <taxon>Embryophyta</taxon>
        <taxon>Tracheophyta</taxon>
        <taxon>Spermatophyta</taxon>
        <taxon>Magnoliopsida</taxon>
        <taxon>eudicotyledons</taxon>
        <taxon>Gunneridae</taxon>
        <taxon>Pentapetalae</taxon>
        <taxon>asterids</taxon>
        <taxon>lamiids</taxon>
        <taxon>Lamiales</taxon>
        <taxon>Orobanchaceae</taxon>
        <taxon>Buchnereae</taxon>
        <taxon>Striga</taxon>
    </lineage>
</organism>
<dbReference type="InterPro" id="IPR011011">
    <property type="entry name" value="Znf_FYVE_PHD"/>
</dbReference>
<accession>A0A9N7RQ59</accession>
<evidence type="ECO:0000256" key="3">
    <source>
        <dbReference type="ARBA" id="ARBA00022833"/>
    </source>
</evidence>
<dbReference type="Pfam" id="PF25565">
    <property type="entry name" value="Ubiquitin_At1g33420"/>
    <property type="match status" value="1"/>
</dbReference>
<dbReference type="Pfam" id="PF20826">
    <property type="entry name" value="PHD_5"/>
    <property type="match status" value="1"/>
</dbReference>
<evidence type="ECO:0000313" key="5">
    <source>
        <dbReference type="EMBL" id="CAA0839285.1"/>
    </source>
</evidence>
<dbReference type="PANTHER" id="PTHR46201:SF3">
    <property type="entry name" value="OS01G0877500 PROTEIN"/>
    <property type="match status" value="1"/>
</dbReference>
<keyword evidence="2" id="KW-0863">Zinc-finger</keyword>
<dbReference type="PANTHER" id="PTHR46201">
    <property type="entry name" value="PHD FINGER PROTEIN MALE MEIOCYTE DEATH 1-RELATED"/>
    <property type="match status" value="1"/>
</dbReference>
<feature type="domain" description="PHD finger protein MALE STERILITY 1-like ubiquitin-like" evidence="4">
    <location>
        <begin position="50"/>
        <end position="141"/>
    </location>
</feature>
<sequence>MLNPSTMAPHMPPSKRNAAVSSATKILDCKQFVKDYHLTNHLFSSLSPKQNTLRLLCEIDLSEQQQHEVCNLKNPPLEMLVLSPNATIADLKNEAMKAFQDVYLMFRRFQADELVGYGAVDESTQVKLLLGSTEYVKIRGRFLGKNSVSRFRMERGMDRWIVDCLCGARDDDGERMLACDVCSIWQHTRCAGILDSDCAPAKFFCYGCRSVAQTAKASGQCRNEVVVDGGDNAAGMGMCLTNTGVL</sequence>
<evidence type="ECO:0000259" key="4">
    <source>
        <dbReference type="Pfam" id="PF25565"/>
    </source>
</evidence>
<dbReference type="OrthoDB" id="436852at2759"/>
<name>A0A9N7RQ59_STRHE</name>
<dbReference type="Gene3D" id="3.30.40.10">
    <property type="entry name" value="Zinc/RING finger domain, C3HC4 (zinc finger)"/>
    <property type="match status" value="1"/>
</dbReference>
<reference evidence="5" key="1">
    <citation type="submission" date="2019-12" db="EMBL/GenBank/DDBJ databases">
        <authorList>
            <person name="Scholes J."/>
        </authorList>
    </citation>
    <scope>NUCLEOTIDE SEQUENCE</scope>
</reference>
<dbReference type="PROSITE" id="PS01359">
    <property type="entry name" value="ZF_PHD_1"/>
    <property type="match status" value="1"/>
</dbReference>
<evidence type="ECO:0000256" key="2">
    <source>
        <dbReference type="ARBA" id="ARBA00022771"/>
    </source>
</evidence>
<comment type="caution">
    <text evidence="5">The sequence shown here is derived from an EMBL/GenBank/DDBJ whole genome shotgun (WGS) entry which is preliminary data.</text>
</comment>
<dbReference type="InterPro" id="IPR058054">
    <property type="entry name" value="Znf_MS1-like"/>
</dbReference>
<keyword evidence="3" id="KW-0862">Zinc</keyword>
<keyword evidence="1" id="KW-0479">Metal-binding</keyword>
<gene>
    <name evidence="5" type="ORF">SHERM_05854</name>
</gene>
<dbReference type="InterPro" id="IPR057765">
    <property type="entry name" value="MS1-like_ubiquitin"/>
</dbReference>
<dbReference type="GO" id="GO:0008270">
    <property type="term" value="F:zinc ion binding"/>
    <property type="evidence" value="ECO:0007669"/>
    <property type="project" value="UniProtKB-KW"/>
</dbReference>
<dbReference type="AlphaFoldDB" id="A0A9N7RQ59"/>
<keyword evidence="6" id="KW-1185">Reference proteome</keyword>
<dbReference type="InterPro" id="IPR019786">
    <property type="entry name" value="Zinc_finger_PHD-type_CS"/>
</dbReference>
<protein>
    <submittedName>
        <fullName evidence="5">PHD finger protein</fullName>
    </submittedName>
</protein>
<proteinExistence type="predicted"/>
<dbReference type="CDD" id="cd15556">
    <property type="entry name" value="PHD_MMD1_like"/>
    <property type="match status" value="1"/>
</dbReference>
<evidence type="ECO:0000256" key="1">
    <source>
        <dbReference type="ARBA" id="ARBA00022723"/>
    </source>
</evidence>
<dbReference type="SUPFAM" id="SSF57903">
    <property type="entry name" value="FYVE/PHD zinc finger"/>
    <property type="match status" value="1"/>
</dbReference>
<dbReference type="Proteomes" id="UP001153555">
    <property type="component" value="Unassembled WGS sequence"/>
</dbReference>
<evidence type="ECO:0000313" key="6">
    <source>
        <dbReference type="Proteomes" id="UP001153555"/>
    </source>
</evidence>
<dbReference type="InterPro" id="IPR013083">
    <property type="entry name" value="Znf_RING/FYVE/PHD"/>
</dbReference>